<comment type="caution">
    <text evidence="1">The sequence shown here is derived from an EMBL/GenBank/DDBJ whole genome shotgun (WGS) entry which is preliminary data.</text>
</comment>
<proteinExistence type="predicted"/>
<gene>
    <name evidence="1" type="ORF">BJ138DRAFT_1168334</name>
</gene>
<accession>A0ACB7ZQE8</accession>
<sequence length="584" mass="64605">MDFEIQEPDSPNLGRHARQPRLTPGMIEHNAQLARLAASRNARQQNHPHHHADTSGQSIHGMEGANHIPRMPPVSQDNSNSSFEVDGAYRTPYGSYTAQGNGGAHHNPDTAGPHYSGSVVDTAYSQVQYYAPSGPGSNGRVVDHASDSLNAGYRYPAHFGTHPPADSDDTNQKRIQQSADPSEFSSPPPANMPNEQMSSTPLPLPRRKLMRQNLTRQDTPYPFGALGNSTSTDNLPRSPTPASVGARTTSTKSSESTDFENKLPINRTFGAEKRVNGDEDEDTSSAPHQKATKKLRPTAGELSPLRRRVSEAAWVRFRARIATLNPFPDDTKADRWAIESWFEAIEDLREDLDLGDDGEIPEELLLDAEDIIVPLICQRESQLRGQVVSKAKELLPSMYGFKPGKTAEAINHNRALYQKLLLKNAYLYENPLDRDALGTLYKHPIFAEIVNLQWFSASSKSEGIVMSKYFNAPATPDSEDSEGIPLATIALIATAIRNALGEWATGDRKRISFDAKVYAEKYVAHLKYITNWKTYTSTRRRTTHILQKSLWEGGCAFAGVIDVEMEPAQLPELDESDFAKDEGC</sequence>
<evidence type="ECO:0000313" key="2">
    <source>
        <dbReference type="Proteomes" id="UP000790377"/>
    </source>
</evidence>
<organism evidence="1 2">
    <name type="scientific">Hygrophoropsis aurantiaca</name>
    <dbReference type="NCBI Taxonomy" id="72124"/>
    <lineage>
        <taxon>Eukaryota</taxon>
        <taxon>Fungi</taxon>
        <taxon>Dikarya</taxon>
        <taxon>Basidiomycota</taxon>
        <taxon>Agaricomycotina</taxon>
        <taxon>Agaricomycetes</taxon>
        <taxon>Agaricomycetidae</taxon>
        <taxon>Boletales</taxon>
        <taxon>Coniophorineae</taxon>
        <taxon>Hygrophoropsidaceae</taxon>
        <taxon>Hygrophoropsis</taxon>
    </lineage>
</organism>
<reference evidence="1" key="1">
    <citation type="journal article" date="2021" name="New Phytol.">
        <title>Evolutionary innovations through gain and loss of genes in the ectomycorrhizal Boletales.</title>
        <authorList>
            <person name="Wu G."/>
            <person name="Miyauchi S."/>
            <person name="Morin E."/>
            <person name="Kuo A."/>
            <person name="Drula E."/>
            <person name="Varga T."/>
            <person name="Kohler A."/>
            <person name="Feng B."/>
            <person name="Cao Y."/>
            <person name="Lipzen A."/>
            <person name="Daum C."/>
            <person name="Hundley H."/>
            <person name="Pangilinan J."/>
            <person name="Johnson J."/>
            <person name="Barry K."/>
            <person name="LaButti K."/>
            <person name="Ng V."/>
            <person name="Ahrendt S."/>
            <person name="Min B."/>
            <person name="Choi I.G."/>
            <person name="Park H."/>
            <person name="Plett J.M."/>
            <person name="Magnuson J."/>
            <person name="Spatafora J.W."/>
            <person name="Nagy L.G."/>
            <person name="Henrissat B."/>
            <person name="Grigoriev I.V."/>
            <person name="Yang Z.L."/>
            <person name="Xu J."/>
            <person name="Martin F.M."/>
        </authorList>
    </citation>
    <scope>NUCLEOTIDE SEQUENCE</scope>
    <source>
        <strain evidence="1">ATCC 28755</strain>
    </source>
</reference>
<name>A0ACB7ZQE8_9AGAM</name>
<evidence type="ECO:0000313" key="1">
    <source>
        <dbReference type="EMBL" id="KAH7903300.1"/>
    </source>
</evidence>
<keyword evidence="2" id="KW-1185">Reference proteome</keyword>
<protein>
    <submittedName>
        <fullName evidence="1">Uncharacterized protein</fullName>
    </submittedName>
</protein>
<dbReference type="EMBL" id="MU269066">
    <property type="protein sequence ID" value="KAH7903300.1"/>
    <property type="molecule type" value="Genomic_DNA"/>
</dbReference>
<dbReference type="Proteomes" id="UP000790377">
    <property type="component" value="Unassembled WGS sequence"/>
</dbReference>